<keyword evidence="3" id="KW-1185">Reference proteome</keyword>
<dbReference type="KEGG" id="mbrn:26238024"/>
<dbReference type="Proteomes" id="UP000510686">
    <property type="component" value="Chromosome 1"/>
</dbReference>
<keyword evidence="1" id="KW-0732">Signal</keyword>
<protein>
    <submittedName>
        <fullName evidence="2">Uncharacterized protein</fullName>
    </submittedName>
</protein>
<dbReference type="AlphaFoldDB" id="A0A7D5USK5"/>
<name>A0A7D5USK5_9HYPO</name>
<evidence type="ECO:0000256" key="1">
    <source>
        <dbReference type="SAM" id="SignalP"/>
    </source>
</evidence>
<evidence type="ECO:0000313" key="3">
    <source>
        <dbReference type="Proteomes" id="UP000510686"/>
    </source>
</evidence>
<sequence length="300" mass="33359">MKTSLVYLLALAGVSAATPVGWGRAPQNSCLHEKLSPGSQVLNLTTKSIGGQNLGELQASICESEKRDKGILQSPEAVSKDPKNMLTGTRLQPNLIVQRSKTLPELAAEALLKLGKLSAYKQTRSLVTLDIILPLSQSSFDRLKQWDHPIGRAAKAFDDAITSMQEAIGGEQVPEIFGNKLKLRIICYLRGEQRYKSAVDYACERLHGSNEQQALEQENEMRDKLVQLFEDCGDATKTDEQNDLLQVCDELSRKTLDLEQATEELIAFRKQLQQKFGKAASVCPEVRIGLQKWLHGIWDL</sequence>
<proteinExistence type="predicted"/>
<evidence type="ECO:0000313" key="2">
    <source>
        <dbReference type="EMBL" id="QLI64952.1"/>
    </source>
</evidence>
<accession>A0A7D5USK5</accession>
<reference evidence="2 3" key="1">
    <citation type="submission" date="2020-07" db="EMBL/GenBank/DDBJ databases">
        <title>Telomere length de novo assembly of all 7 chromosomes of the fungus, Metarhizium brunneum, using a novel assembly pipeline.</title>
        <authorList>
            <person name="Saud z."/>
            <person name="Kortsinoglou A."/>
            <person name="Kouvelis V.N."/>
            <person name="Butt T.M."/>
        </authorList>
    </citation>
    <scope>NUCLEOTIDE SEQUENCE [LARGE SCALE GENOMIC DNA]</scope>
    <source>
        <strain evidence="2 3">4556</strain>
    </source>
</reference>
<dbReference type="RefSeq" id="XP_014548580.2">
    <property type="nucleotide sequence ID" value="XM_014693094.2"/>
</dbReference>
<dbReference type="OrthoDB" id="4868762at2759"/>
<dbReference type="EMBL" id="CP058932">
    <property type="protein sequence ID" value="QLI64952.1"/>
    <property type="molecule type" value="Genomic_DNA"/>
</dbReference>
<feature type="chain" id="PRO_5028850228" evidence="1">
    <location>
        <begin position="17"/>
        <end position="300"/>
    </location>
</feature>
<organism evidence="2 3">
    <name type="scientific">Metarhizium brunneum</name>
    <dbReference type="NCBI Taxonomy" id="500148"/>
    <lineage>
        <taxon>Eukaryota</taxon>
        <taxon>Fungi</taxon>
        <taxon>Dikarya</taxon>
        <taxon>Ascomycota</taxon>
        <taxon>Pezizomycotina</taxon>
        <taxon>Sordariomycetes</taxon>
        <taxon>Hypocreomycetidae</taxon>
        <taxon>Hypocreales</taxon>
        <taxon>Clavicipitaceae</taxon>
        <taxon>Metarhizium</taxon>
    </lineage>
</organism>
<feature type="signal peptide" evidence="1">
    <location>
        <begin position="1"/>
        <end position="16"/>
    </location>
</feature>
<gene>
    <name evidence="2" type="ORF">G6M90_00g019620</name>
</gene>
<dbReference type="GeneID" id="26238024"/>